<evidence type="ECO:0000256" key="17">
    <source>
        <dbReference type="ARBA" id="ARBA00066140"/>
    </source>
</evidence>
<accession>A0A9W9FKZ9</accession>
<evidence type="ECO:0000256" key="3">
    <source>
        <dbReference type="ARBA" id="ARBA00004906"/>
    </source>
</evidence>
<organism evidence="25 26">
    <name type="scientific">Penicillium alfredii</name>
    <dbReference type="NCBI Taxonomy" id="1506179"/>
    <lineage>
        <taxon>Eukaryota</taxon>
        <taxon>Fungi</taxon>
        <taxon>Dikarya</taxon>
        <taxon>Ascomycota</taxon>
        <taxon>Pezizomycotina</taxon>
        <taxon>Eurotiomycetes</taxon>
        <taxon>Eurotiomycetidae</taxon>
        <taxon>Eurotiales</taxon>
        <taxon>Aspergillaceae</taxon>
        <taxon>Penicillium</taxon>
    </lineage>
</organism>
<dbReference type="Gene3D" id="3.30.40.10">
    <property type="entry name" value="Zinc/RING finger domain, C3HC4 (zinc finger)"/>
    <property type="match status" value="1"/>
</dbReference>
<reference evidence="25" key="2">
    <citation type="journal article" date="2023" name="IMA Fungus">
        <title>Comparative genomic study of the Penicillium genus elucidates a diverse pangenome and 15 lateral gene transfer events.</title>
        <authorList>
            <person name="Petersen C."/>
            <person name="Sorensen T."/>
            <person name="Nielsen M.R."/>
            <person name="Sondergaard T.E."/>
            <person name="Sorensen J.L."/>
            <person name="Fitzpatrick D.A."/>
            <person name="Frisvad J.C."/>
            <person name="Nielsen K.L."/>
        </authorList>
    </citation>
    <scope>NUCLEOTIDE SEQUENCE</scope>
    <source>
        <strain evidence="25">IBT 34128</strain>
    </source>
</reference>
<evidence type="ECO:0000256" key="9">
    <source>
        <dbReference type="ARBA" id="ARBA00022763"/>
    </source>
</evidence>
<keyword evidence="7 20" id="KW-0808">Transferase</keyword>
<evidence type="ECO:0000256" key="7">
    <source>
        <dbReference type="ARBA" id="ARBA00022679"/>
    </source>
</evidence>
<comment type="subcellular location">
    <subcellularLocation>
        <location evidence="2 20">Nucleus</location>
    </subcellularLocation>
</comment>
<dbReference type="InterPro" id="IPR006642">
    <property type="entry name" value="Rad18_UBZ4"/>
</dbReference>
<evidence type="ECO:0000256" key="19">
    <source>
        <dbReference type="PROSITE-ProRule" id="PRU01256"/>
    </source>
</evidence>
<keyword evidence="8 20" id="KW-0479">Metal-binding</keyword>
<feature type="domain" description="UBZ4-type" evidence="24">
    <location>
        <begin position="261"/>
        <end position="288"/>
    </location>
</feature>
<dbReference type="InterPro" id="IPR001841">
    <property type="entry name" value="Znf_RING"/>
</dbReference>
<protein>
    <recommendedName>
        <fullName evidence="6 20">Postreplication repair E3 ubiquitin-protein ligase RAD18</fullName>
        <ecNumber evidence="5 20">2.3.2.27</ecNumber>
    </recommendedName>
    <alternativeName>
        <fullName evidence="20">RING-type E3 ubiquitin transferase RAD18</fullName>
    </alternativeName>
</protein>
<dbReference type="SMART" id="SM00734">
    <property type="entry name" value="ZnF_Rad18"/>
    <property type="match status" value="1"/>
</dbReference>
<dbReference type="InterPro" id="IPR013083">
    <property type="entry name" value="Znf_RING/FYVE/PHD"/>
</dbReference>
<evidence type="ECO:0000256" key="16">
    <source>
        <dbReference type="ARBA" id="ARBA00054102"/>
    </source>
</evidence>
<keyword evidence="11 20" id="KW-0833">Ubl conjugation pathway</keyword>
<comment type="subunit">
    <text evidence="17 20">Interacts with E2 UBC2, forming a complex with ubiquitin ligase activity.</text>
</comment>
<dbReference type="Proteomes" id="UP001141434">
    <property type="component" value="Unassembled WGS sequence"/>
</dbReference>
<reference evidence="25" key="1">
    <citation type="submission" date="2022-11" db="EMBL/GenBank/DDBJ databases">
        <authorList>
            <person name="Petersen C."/>
        </authorList>
    </citation>
    <scope>NUCLEOTIDE SEQUENCE</scope>
    <source>
        <strain evidence="25">IBT 34128</strain>
    </source>
</reference>
<evidence type="ECO:0000256" key="4">
    <source>
        <dbReference type="ARBA" id="ARBA00009506"/>
    </source>
</evidence>
<comment type="caution">
    <text evidence="25">The sequence shown here is derived from an EMBL/GenBank/DDBJ whole genome shotgun (WGS) entry which is preliminary data.</text>
</comment>
<dbReference type="GO" id="GO:0006281">
    <property type="term" value="P:DNA repair"/>
    <property type="evidence" value="ECO:0007669"/>
    <property type="project" value="UniProtKB-KW"/>
</dbReference>
<dbReference type="EC" id="2.3.2.27" evidence="5 20"/>
<evidence type="ECO:0000256" key="15">
    <source>
        <dbReference type="ARBA" id="ARBA00023242"/>
    </source>
</evidence>
<keyword evidence="12 20" id="KW-0862">Zinc</keyword>
<dbReference type="PROSITE" id="PS50089">
    <property type="entry name" value="ZF_RING_2"/>
    <property type="match status" value="1"/>
</dbReference>
<dbReference type="GO" id="GO:0008270">
    <property type="term" value="F:zinc ion binding"/>
    <property type="evidence" value="ECO:0007669"/>
    <property type="project" value="UniProtKB-KW"/>
</dbReference>
<evidence type="ECO:0000256" key="5">
    <source>
        <dbReference type="ARBA" id="ARBA00012483"/>
    </source>
</evidence>
<keyword evidence="26" id="KW-1185">Reference proteome</keyword>
<dbReference type="GO" id="GO:0006513">
    <property type="term" value="P:protein monoubiquitination"/>
    <property type="evidence" value="ECO:0007669"/>
    <property type="project" value="InterPro"/>
</dbReference>
<dbReference type="GO" id="GO:0005634">
    <property type="term" value="C:nucleus"/>
    <property type="evidence" value="ECO:0007669"/>
    <property type="project" value="UniProtKB-SubCell"/>
</dbReference>
<evidence type="ECO:0000256" key="11">
    <source>
        <dbReference type="ARBA" id="ARBA00022786"/>
    </source>
</evidence>
<dbReference type="AlphaFoldDB" id="A0A9W9FKZ9"/>
<dbReference type="InterPro" id="IPR017907">
    <property type="entry name" value="Znf_RING_CS"/>
</dbReference>
<evidence type="ECO:0000256" key="18">
    <source>
        <dbReference type="PROSITE-ProRule" id="PRU00175"/>
    </source>
</evidence>
<evidence type="ECO:0000256" key="8">
    <source>
        <dbReference type="ARBA" id="ARBA00022723"/>
    </source>
</evidence>
<evidence type="ECO:0000256" key="1">
    <source>
        <dbReference type="ARBA" id="ARBA00000900"/>
    </source>
</evidence>
<keyword evidence="13 20" id="KW-0238">DNA-binding</keyword>
<evidence type="ECO:0000313" key="26">
    <source>
        <dbReference type="Proteomes" id="UP001141434"/>
    </source>
</evidence>
<feature type="region of interest" description="Disordered" evidence="21">
    <location>
        <begin position="288"/>
        <end position="317"/>
    </location>
</feature>
<keyword evidence="9 19" id="KW-0227">DNA damage</keyword>
<dbReference type="SUPFAM" id="SSF57850">
    <property type="entry name" value="RING/U-box"/>
    <property type="match status" value="1"/>
</dbReference>
<keyword evidence="14 19" id="KW-0234">DNA repair</keyword>
<name>A0A9W9FKZ9_9EURO</name>
<comment type="pathway">
    <text evidence="3 20">Protein modification; protein ubiquitination.</text>
</comment>
<dbReference type="OrthoDB" id="9049620at2759"/>
<dbReference type="SMART" id="SM00184">
    <property type="entry name" value="RING"/>
    <property type="match status" value="1"/>
</dbReference>
<dbReference type="InterPro" id="IPR004580">
    <property type="entry name" value="Rad18_fungi"/>
</dbReference>
<keyword evidence="15 20" id="KW-0539">Nucleus</keyword>
<dbReference type="PANTHER" id="PTHR14134">
    <property type="entry name" value="E3 UBIQUITIN-PROTEIN LIGASE RAD18"/>
    <property type="match status" value="1"/>
</dbReference>
<gene>
    <name evidence="25" type="ORF">NUU61_004381</name>
</gene>
<comment type="catalytic activity">
    <reaction evidence="1 20">
        <text>S-ubiquitinyl-[E2 ubiquitin-conjugating enzyme]-L-cysteine + [acceptor protein]-L-lysine = [E2 ubiquitin-conjugating enzyme]-L-cysteine + N(6)-ubiquitinyl-[acceptor protein]-L-lysine.</text>
        <dbReference type="EC" id="2.3.2.27"/>
    </reaction>
</comment>
<dbReference type="EMBL" id="JAPMSZ010000005">
    <property type="protein sequence ID" value="KAJ5102159.1"/>
    <property type="molecule type" value="Genomic_DNA"/>
</dbReference>
<proteinExistence type="inferred from homology"/>
<evidence type="ECO:0000256" key="14">
    <source>
        <dbReference type="ARBA" id="ARBA00023204"/>
    </source>
</evidence>
<evidence type="ECO:0000259" key="22">
    <source>
        <dbReference type="PROSITE" id="PS50089"/>
    </source>
</evidence>
<dbReference type="GO" id="GO:0097505">
    <property type="term" value="C:Rad6-Rad18 complex"/>
    <property type="evidence" value="ECO:0007669"/>
    <property type="project" value="TreeGrafter"/>
</dbReference>
<dbReference type="GO" id="GO:0003697">
    <property type="term" value="F:single-stranded DNA binding"/>
    <property type="evidence" value="ECO:0007669"/>
    <property type="project" value="UniProtKB-UniRule"/>
</dbReference>
<dbReference type="PROSITE" id="PS00518">
    <property type="entry name" value="ZF_RING_1"/>
    <property type="match status" value="1"/>
</dbReference>
<feature type="domain" description="RING-type" evidence="22">
    <location>
        <begin position="100"/>
        <end position="138"/>
    </location>
</feature>
<evidence type="ECO:0000256" key="13">
    <source>
        <dbReference type="ARBA" id="ARBA00023125"/>
    </source>
</evidence>
<feature type="domain" description="SAP" evidence="23">
    <location>
        <begin position="321"/>
        <end position="355"/>
    </location>
</feature>
<dbReference type="InterPro" id="IPR039577">
    <property type="entry name" value="Rad18"/>
</dbReference>
<dbReference type="PROSITE" id="PS50800">
    <property type="entry name" value="SAP"/>
    <property type="match status" value="1"/>
</dbReference>
<keyword evidence="10 18" id="KW-0863">Zinc-finger</keyword>
<evidence type="ECO:0000259" key="23">
    <source>
        <dbReference type="PROSITE" id="PS50800"/>
    </source>
</evidence>
<dbReference type="SMART" id="SM00513">
    <property type="entry name" value="SAP"/>
    <property type="match status" value="1"/>
</dbReference>
<dbReference type="GeneID" id="81394131"/>
<dbReference type="GO" id="GO:0061630">
    <property type="term" value="F:ubiquitin protein ligase activity"/>
    <property type="evidence" value="ECO:0007669"/>
    <property type="project" value="UniProtKB-UniRule"/>
</dbReference>
<evidence type="ECO:0000256" key="20">
    <source>
        <dbReference type="RuleBase" id="RU368093"/>
    </source>
</evidence>
<evidence type="ECO:0000259" key="24">
    <source>
        <dbReference type="PROSITE" id="PS51908"/>
    </source>
</evidence>
<evidence type="ECO:0000256" key="10">
    <source>
        <dbReference type="ARBA" id="ARBA00022771"/>
    </source>
</evidence>
<feature type="region of interest" description="Disordered" evidence="21">
    <location>
        <begin position="438"/>
        <end position="492"/>
    </location>
</feature>
<dbReference type="InterPro" id="IPR003034">
    <property type="entry name" value="SAP_dom"/>
</dbReference>
<dbReference type="RefSeq" id="XP_056512990.1">
    <property type="nucleotide sequence ID" value="XM_056654963.1"/>
</dbReference>
<evidence type="ECO:0000256" key="2">
    <source>
        <dbReference type="ARBA" id="ARBA00004123"/>
    </source>
</evidence>
<dbReference type="GO" id="GO:0006301">
    <property type="term" value="P:DNA damage tolerance"/>
    <property type="evidence" value="ECO:0007669"/>
    <property type="project" value="InterPro"/>
</dbReference>
<evidence type="ECO:0000313" key="25">
    <source>
        <dbReference type="EMBL" id="KAJ5102159.1"/>
    </source>
</evidence>
<feature type="region of interest" description="Disordered" evidence="21">
    <location>
        <begin position="176"/>
        <end position="232"/>
    </location>
</feature>
<evidence type="ECO:0000256" key="6">
    <source>
        <dbReference type="ARBA" id="ARBA00015551"/>
    </source>
</evidence>
<comment type="function">
    <text evidence="16 20">E3 RING-finger protein, member of the UBC2/RAD6 epistasis group. Associates to the E2 ubiquitin conjugating enzyme UBC2/RAD6 to form the UBC2-RAD18 ubiquitin ligase complex involved in postreplicative repair (PRR) of damaged DNA.</text>
</comment>
<evidence type="ECO:0000256" key="21">
    <source>
        <dbReference type="SAM" id="MobiDB-lite"/>
    </source>
</evidence>
<dbReference type="FunFam" id="3.30.40.10:FF:000172">
    <property type="entry name" value="E3 ubiquitin-protein ligase RAD18"/>
    <property type="match status" value="1"/>
</dbReference>
<evidence type="ECO:0000256" key="12">
    <source>
        <dbReference type="ARBA" id="ARBA00022833"/>
    </source>
</evidence>
<dbReference type="PROSITE" id="PS51908">
    <property type="entry name" value="ZF_UBZ4"/>
    <property type="match status" value="1"/>
</dbReference>
<comment type="similarity">
    <text evidence="4 20">Belongs to the RAD18 family.</text>
</comment>
<dbReference type="Pfam" id="PF13923">
    <property type="entry name" value="zf-C3HC4_2"/>
    <property type="match status" value="1"/>
</dbReference>
<dbReference type="NCBIfam" id="TIGR00599">
    <property type="entry name" value="rad18"/>
    <property type="match status" value="1"/>
</dbReference>
<dbReference type="PANTHER" id="PTHR14134:SF2">
    <property type="entry name" value="E3 UBIQUITIN-PROTEIN LIGASE RAD18"/>
    <property type="match status" value="1"/>
</dbReference>
<sequence>MVAAKRKLLRRVPNHLTRISQRVLALSLAFPVFLHFLIFSAVEVNSIDCLSLFTANSDLLRMCGALLLPPMQQSFDLSDSTDWHETPLSLLGPLETSLRCQVCKDFYDNPVITSCSHTFCSLCIRRCLSTEGKCPACRSSDQELKLRRNWAVQELVDNFTTARPIVLDLARKEAARLTRGNDQVEGPAPKKRKAGRVEQEETPVPETSPQRVRTRSQRTKANPREEVIEDSQDEDDITGMWCFTMDQVAGDESNVLAEDGLVACPICLRRMKDEAVFQHLDTCTGEPAPPKAASFGSLQPQPRHLPKSTGNPPERIPAMNYSILKETTLRKKLRELGIPEWGPRVLLQRRHTEWMNLWNANCDSKFPKSKRDLLHELDVWERTQGGNVAAPSPFVSTGTVMRKDFNAAEWSANHDDDFKRLIANARKRNDAIVRSTIPGASAASSGSEDPSLEQPDATSNATRTVPEMQEVPAEVLPVNGSIDSRHTSNPSG</sequence>